<keyword evidence="5" id="KW-0732">Signal</keyword>
<proteinExistence type="inferred from homology"/>
<feature type="domain" description="Sulfatase N-terminal" evidence="6">
    <location>
        <begin position="24"/>
        <end position="340"/>
    </location>
</feature>
<dbReference type="SUPFAM" id="SSF53649">
    <property type="entry name" value="Alkaline phosphatase-like"/>
    <property type="match status" value="1"/>
</dbReference>
<keyword evidence="8" id="KW-1185">Reference proteome</keyword>
<evidence type="ECO:0000256" key="3">
    <source>
        <dbReference type="ARBA" id="ARBA00022801"/>
    </source>
</evidence>
<dbReference type="Gene3D" id="3.30.1120.10">
    <property type="match status" value="1"/>
</dbReference>
<evidence type="ECO:0000256" key="2">
    <source>
        <dbReference type="ARBA" id="ARBA00022723"/>
    </source>
</evidence>
<evidence type="ECO:0000256" key="5">
    <source>
        <dbReference type="SAM" id="SignalP"/>
    </source>
</evidence>
<reference evidence="7 8" key="1">
    <citation type="journal article" date="2024" name="Appl. Environ. Microbiol.">
        <title>Pontiella agarivorans sp. nov., a novel marine anaerobic bacterium capable of degrading macroalgal polysaccharides and fixing nitrogen.</title>
        <authorList>
            <person name="Liu N."/>
            <person name="Kivenson V."/>
            <person name="Peng X."/>
            <person name="Cui Z."/>
            <person name="Lankiewicz T.S."/>
            <person name="Gosselin K.M."/>
            <person name="English C.J."/>
            <person name="Blair E.M."/>
            <person name="O'Malley M.A."/>
            <person name="Valentine D.L."/>
        </authorList>
    </citation>
    <scope>NUCLEOTIDE SEQUENCE [LARGE SCALE GENOMIC DNA]</scope>
    <source>
        <strain evidence="7 8">NLcol2</strain>
    </source>
</reference>
<dbReference type="Pfam" id="PF00884">
    <property type="entry name" value="Sulfatase"/>
    <property type="match status" value="1"/>
</dbReference>
<feature type="chain" id="PRO_5045568524" evidence="5">
    <location>
        <begin position="21"/>
        <end position="619"/>
    </location>
</feature>
<keyword evidence="4" id="KW-0106">Calcium</keyword>
<organism evidence="7 8">
    <name type="scientific">Pontiella agarivorans</name>
    <dbReference type="NCBI Taxonomy" id="3038953"/>
    <lineage>
        <taxon>Bacteria</taxon>
        <taxon>Pseudomonadati</taxon>
        <taxon>Kiritimatiellota</taxon>
        <taxon>Kiritimatiellia</taxon>
        <taxon>Kiritimatiellales</taxon>
        <taxon>Pontiellaceae</taxon>
        <taxon>Pontiella</taxon>
    </lineage>
</organism>
<gene>
    <name evidence="7" type="ORF">P9H32_10640</name>
</gene>
<dbReference type="RefSeq" id="WP_322608870.1">
    <property type="nucleotide sequence ID" value="NZ_JARVCO010000010.1"/>
</dbReference>
<sequence>MKYVLKTVAALLLAVTVCQAADQPNVVIVMTDDQGYPNLSCMGHPLLETPNIDTLYERGVRLTDYHVDPTCAPSRSALMTGRYSDRVGVWHTVMGRNLLREREVTMADIFSASGYATGIFGKWHLGDVYPYRPEDRGFQQTVVHGGGGVGQTPDFWGNDYFDDSYRVNGEMTPFTGFCTEVFFTEAMKFMKASVEQGKPFLTYITPNAPHGPFYAPNGNKERVKNRAKKRGIKLEGPMTGYYGMIENIDDQFGRLQDFLEKEGLAENTILVFTSDNGPVVQQAMNLFNAGLRGGKNTNTDGGHRVPWFMQWPAGGLDKAQDINHVTAHIDILPTLIDLCGLKAPDIDFDGRSLVPLLKNADAAWPDRQLVVESQRVVDPIKYRSFSVMTDRWRLVGNEHVSTFKLYDMKHDLGQRKDVSGAYPEVFERLRESYDALWNDLSQEHDLVSRMIVGSAHQNPVCLTAHDWLGNTLWNQPHILKPAKASKYGPPKGHWAVDVAQDGWYQISLRRWPAEADQGINAAYVGSGYRLDTARIEVQGQKLEQNIPIDAKEVTFRVKLKKGEAKLDTLFTGGGKQISAFYAYILREEGRVSRDWKTREGLGLPLANWPKKHGADPSVR</sequence>
<dbReference type="EMBL" id="JARVCO010000010">
    <property type="protein sequence ID" value="MDZ8119081.1"/>
    <property type="molecule type" value="Genomic_DNA"/>
</dbReference>
<dbReference type="Gene3D" id="3.40.720.10">
    <property type="entry name" value="Alkaline Phosphatase, subunit A"/>
    <property type="match status" value="1"/>
</dbReference>
<evidence type="ECO:0000259" key="6">
    <source>
        <dbReference type="Pfam" id="PF00884"/>
    </source>
</evidence>
<dbReference type="PANTHER" id="PTHR42693">
    <property type="entry name" value="ARYLSULFATASE FAMILY MEMBER"/>
    <property type="match status" value="1"/>
</dbReference>
<evidence type="ECO:0000313" key="8">
    <source>
        <dbReference type="Proteomes" id="UP001290861"/>
    </source>
</evidence>
<evidence type="ECO:0000256" key="4">
    <source>
        <dbReference type="ARBA" id="ARBA00022837"/>
    </source>
</evidence>
<protein>
    <submittedName>
        <fullName evidence="7">Arylsulfatase</fullName>
    </submittedName>
</protein>
<keyword evidence="3" id="KW-0378">Hydrolase</keyword>
<dbReference type="InterPro" id="IPR024607">
    <property type="entry name" value="Sulfatase_CS"/>
</dbReference>
<evidence type="ECO:0000313" key="7">
    <source>
        <dbReference type="EMBL" id="MDZ8119081.1"/>
    </source>
</evidence>
<feature type="signal peptide" evidence="5">
    <location>
        <begin position="1"/>
        <end position="20"/>
    </location>
</feature>
<dbReference type="InterPro" id="IPR017850">
    <property type="entry name" value="Alkaline_phosphatase_core_sf"/>
</dbReference>
<name>A0ABU5MYM4_9BACT</name>
<dbReference type="PANTHER" id="PTHR42693:SF53">
    <property type="entry name" value="ENDO-4-O-SULFATASE"/>
    <property type="match status" value="1"/>
</dbReference>
<dbReference type="InterPro" id="IPR000917">
    <property type="entry name" value="Sulfatase_N"/>
</dbReference>
<dbReference type="InterPro" id="IPR050738">
    <property type="entry name" value="Sulfatase"/>
</dbReference>
<evidence type="ECO:0000256" key="1">
    <source>
        <dbReference type="ARBA" id="ARBA00008779"/>
    </source>
</evidence>
<accession>A0ABU5MYM4</accession>
<dbReference type="CDD" id="cd16146">
    <property type="entry name" value="ARS_like"/>
    <property type="match status" value="1"/>
</dbReference>
<comment type="similarity">
    <text evidence="1">Belongs to the sulfatase family.</text>
</comment>
<keyword evidence="2" id="KW-0479">Metal-binding</keyword>
<dbReference type="Proteomes" id="UP001290861">
    <property type="component" value="Unassembled WGS sequence"/>
</dbReference>
<dbReference type="PROSITE" id="PS00523">
    <property type="entry name" value="SULFATASE_1"/>
    <property type="match status" value="1"/>
</dbReference>
<comment type="caution">
    <text evidence="7">The sequence shown here is derived from an EMBL/GenBank/DDBJ whole genome shotgun (WGS) entry which is preliminary data.</text>
</comment>